<reference evidence="3" key="1">
    <citation type="journal article" date="2019" name="Int. J. Syst. Evol. Microbiol.">
        <title>The Global Catalogue of Microorganisms (GCM) 10K type strain sequencing project: providing services to taxonomists for standard genome sequencing and annotation.</title>
        <authorList>
            <consortium name="The Broad Institute Genomics Platform"/>
            <consortium name="The Broad Institute Genome Sequencing Center for Infectious Disease"/>
            <person name="Wu L."/>
            <person name="Ma J."/>
        </authorList>
    </citation>
    <scope>NUCLEOTIDE SEQUENCE [LARGE SCALE GENOMIC DNA]</scope>
    <source>
        <strain evidence="3">LMG 29894</strain>
    </source>
</reference>
<dbReference type="EMBL" id="JBHSBU010000001">
    <property type="protein sequence ID" value="MFC4157847.1"/>
    <property type="molecule type" value="Genomic_DNA"/>
</dbReference>
<keyword evidence="3" id="KW-1185">Reference proteome</keyword>
<proteinExistence type="predicted"/>
<evidence type="ECO:0000313" key="3">
    <source>
        <dbReference type="Proteomes" id="UP001595791"/>
    </source>
</evidence>
<feature type="domain" description="Solute-binding protein family 3/N-terminal" evidence="1">
    <location>
        <begin position="27"/>
        <end position="259"/>
    </location>
</feature>
<protein>
    <submittedName>
        <fullName evidence="2">Substrate-binding periplasmic protein</fullName>
    </submittedName>
</protein>
<organism evidence="2 3">
    <name type="scientific">Chitinimonas lacunae</name>
    <dbReference type="NCBI Taxonomy" id="1963018"/>
    <lineage>
        <taxon>Bacteria</taxon>
        <taxon>Pseudomonadati</taxon>
        <taxon>Pseudomonadota</taxon>
        <taxon>Betaproteobacteria</taxon>
        <taxon>Neisseriales</taxon>
        <taxon>Chitinibacteraceae</taxon>
        <taxon>Chitinimonas</taxon>
    </lineage>
</organism>
<dbReference type="SUPFAM" id="SSF53850">
    <property type="entry name" value="Periplasmic binding protein-like II"/>
    <property type="match status" value="1"/>
</dbReference>
<name>A0ABV8MI90_9NEIS</name>
<gene>
    <name evidence="2" type="ORF">ACFOW7_00620</name>
</gene>
<dbReference type="InterPro" id="IPR001638">
    <property type="entry name" value="Solute-binding_3/MltF_N"/>
</dbReference>
<dbReference type="Proteomes" id="UP001595791">
    <property type="component" value="Unassembled WGS sequence"/>
</dbReference>
<dbReference type="Gene3D" id="3.40.190.10">
    <property type="entry name" value="Periplasmic binding protein-like II"/>
    <property type="match status" value="2"/>
</dbReference>
<dbReference type="Pfam" id="PF00497">
    <property type="entry name" value="SBP_bac_3"/>
    <property type="match status" value="1"/>
</dbReference>
<evidence type="ECO:0000259" key="1">
    <source>
        <dbReference type="Pfam" id="PF00497"/>
    </source>
</evidence>
<sequence length="260" mass="29931">MRHLLHLALLFGAGAGWAASFPLIKVCANEAELPPFTFIERHHGTPTGKITGATVDLFERIAHKQGWRYQVELLPWPRCLAYIHSGRFQVALDVGGVQASRNEYLSTPAYYQTHPLYFYSQRRRQEAPRITTLRDLKHYRLCGLQGYLYEGYGLRSEEVDTGARSYSQLIAKLHLNRCDLFIEKREVIAGLYLIEPTVNKLLKEPDLLFQALPDSNGNSLHMIVSRQWPDSERFWRELSEGIQTGLKNKEMDGLLERYLP</sequence>
<accession>A0ABV8MI90</accession>
<comment type="caution">
    <text evidence="2">The sequence shown here is derived from an EMBL/GenBank/DDBJ whole genome shotgun (WGS) entry which is preliminary data.</text>
</comment>
<dbReference type="RefSeq" id="WP_378159919.1">
    <property type="nucleotide sequence ID" value="NZ_JBHSBU010000001.1"/>
</dbReference>
<evidence type="ECO:0000313" key="2">
    <source>
        <dbReference type="EMBL" id="MFC4157847.1"/>
    </source>
</evidence>